<feature type="compositionally biased region" description="Polar residues" evidence="1">
    <location>
        <begin position="385"/>
        <end position="396"/>
    </location>
</feature>
<evidence type="ECO:0000313" key="3">
    <source>
        <dbReference type="Proteomes" id="UP000030752"/>
    </source>
</evidence>
<feature type="compositionally biased region" description="Acidic residues" evidence="1">
    <location>
        <begin position="422"/>
        <end position="436"/>
    </location>
</feature>
<dbReference type="HOGENOM" id="CLU_006885_0_0_1"/>
<feature type="compositionally biased region" description="Polar residues" evidence="1">
    <location>
        <begin position="230"/>
        <end position="262"/>
    </location>
</feature>
<keyword evidence="3" id="KW-1185">Reference proteome</keyword>
<feature type="compositionally biased region" description="Basic and acidic residues" evidence="1">
    <location>
        <begin position="404"/>
        <end position="421"/>
    </location>
</feature>
<evidence type="ECO:0000313" key="2">
    <source>
        <dbReference type="EMBL" id="ETN38660.1"/>
    </source>
</evidence>
<feature type="compositionally biased region" description="Basic residues" evidence="1">
    <location>
        <begin position="871"/>
        <end position="882"/>
    </location>
</feature>
<dbReference type="GeneID" id="19974036"/>
<dbReference type="eggNOG" id="ENOG502S93S">
    <property type="taxonomic scope" value="Eukaryota"/>
</dbReference>
<feature type="compositionally biased region" description="Polar residues" evidence="1">
    <location>
        <begin position="336"/>
        <end position="345"/>
    </location>
</feature>
<feature type="region of interest" description="Disordered" evidence="1">
    <location>
        <begin position="1"/>
        <end position="39"/>
    </location>
</feature>
<feature type="compositionally biased region" description="Basic and acidic residues" evidence="1">
    <location>
        <begin position="346"/>
        <end position="355"/>
    </location>
</feature>
<accession>W2RQR0</accession>
<dbReference type="EMBL" id="KB822722">
    <property type="protein sequence ID" value="ETN38660.1"/>
    <property type="molecule type" value="Genomic_DNA"/>
</dbReference>
<dbReference type="PANTHER" id="PTHR42068">
    <property type="entry name" value="YALI0B18964P"/>
    <property type="match status" value="1"/>
</dbReference>
<feature type="compositionally biased region" description="Polar residues" evidence="1">
    <location>
        <begin position="484"/>
        <end position="506"/>
    </location>
</feature>
<dbReference type="RefSeq" id="XP_008719249.1">
    <property type="nucleotide sequence ID" value="XM_008721027.1"/>
</dbReference>
<sequence length="896" mass="97322">MPIKLPKGFQRRKSSGNALDEASSPVGSSFRVIERPETKSFEAGTLTRAIGGSSSALKSKNSFEHDDENMFRVSTGMRPDATNRGSGGTEHSVSTAPYDSAASSSRLSVSTNPSSIDARSDRNVQAQYKDIPAPPPPSARPGFLRNSARTFSLGMGLKSKDTPTSSPADSPGGPYLPQVPHEQRGRAATASSASTATPPRLFDSDLALDNSELNDFGNMFEGIGMHSRDSSPGLSKHNNLTASPSSDYPPNSFPATSQQRSTRAPAPKPISTNRYETIEESPYSWNSHNSREGLIRSPSPSKTITQNSPPVPAHAPFTVNKTRGPNRKPLPPESDMLNNELSNTSEDARLTKSETIDSYQSADADVDPALLESMDLANQWAETKPTVNRLPSSNKIMTPAQFEQYKRRQDEDRRLGASRDSDSEDEINYDDDEEEERERLAAKKRHKQEAHLTVYRQQMMKVTGEQTTGRNSSLGPTLDPRASPSPNALDNRISHLTTGTQQSGKSSGEEEDEDEDVPLGILAAHGFPNRNRPPTQLMQSSSNPNLRAFAQQQQPQPNTVAPSAAGESVKRGSLPVFARHLPQDPYYGASVVNPMHRESLAMHSQQVPQGAGASTQHPVHPAGLVGVIAGEEKARAMRRGSPNTQGNYDLPPAMQHPGMIRSQTAGPGMMPMMAGMPPMPGMGGMTPGDHAQIQMSQQMTQMMQMQMQWMQQMQQMMGNQNLSPGGMTPGEMQPNFHQPAPSMNGRPPTIQMNSAPHLNGRTMSTLTPSMASWNLGGQHGHGTYAASIAPSERSNVGLASRYRPVSTVQDMDLGSARRASTFTSTSVRPWSQMDLKATSNTRPSVSPVGRKSVLAQDDDDDDEGWAEMKAKKDRKQKSWKLRKGQSALQELYNGVP</sequence>
<feature type="region of interest" description="Disordered" evidence="1">
    <location>
        <begin position="836"/>
        <end position="882"/>
    </location>
</feature>
<feature type="region of interest" description="Disordered" evidence="1">
    <location>
        <begin position="52"/>
        <end position="361"/>
    </location>
</feature>
<gene>
    <name evidence="2" type="ORF">HMPREF1541_06697</name>
</gene>
<dbReference type="VEuPathDB" id="FungiDB:HMPREF1541_06697"/>
<feature type="compositionally biased region" description="Basic and acidic residues" evidence="1">
    <location>
        <begin position="61"/>
        <end position="70"/>
    </location>
</feature>
<dbReference type="InParanoid" id="W2RQR0"/>
<dbReference type="STRING" id="1220924.W2RQR0"/>
<evidence type="ECO:0000256" key="1">
    <source>
        <dbReference type="SAM" id="MobiDB-lite"/>
    </source>
</evidence>
<feature type="region of interest" description="Disordered" evidence="1">
    <location>
        <begin position="383"/>
        <end position="515"/>
    </location>
</feature>
<proteinExistence type="predicted"/>
<protein>
    <submittedName>
        <fullName evidence="2">Uncharacterized protein</fullName>
    </submittedName>
</protein>
<feature type="compositionally biased region" description="Polar residues" evidence="1">
    <location>
        <begin position="298"/>
        <end position="308"/>
    </location>
</feature>
<dbReference type="OrthoDB" id="5396252at2759"/>
<dbReference type="PANTHER" id="PTHR42068:SF1">
    <property type="entry name" value="YALI0B18964P"/>
    <property type="match status" value="1"/>
</dbReference>
<feature type="compositionally biased region" description="Low complexity" evidence="1">
    <location>
        <begin position="187"/>
        <end position="197"/>
    </location>
</feature>
<feature type="compositionally biased region" description="Polar residues" evidence="1">
    <location>
        <begin position="464"/>
        <end position="475"/>
    </location>
</feature>
<organism evidence="2 3">
    <name type="scientific">Cyphellophora europaea (strain CBS 101466)</name>
    <name type="common">Phialophora europaea</name>
    <dbReference type="NCBI Taxonomy" id="1220924"/>
    <lineage>
        <taxon>Eukaryota</taxon>
        <taxon>Fungi</taxon>
        <taxon>Dikarya</taxon>
        <taxon>Ascomycota</taxon>
        <taxon>Pezizomycotina</taxon>
        <taxon>Eurotiomycetes</taxon>
        <taxon>Chaetothyriomycetidae</taxon>
        <taxon>Chaetothyriales</taxon>
        <taxon>Cyphellophoraceae</taxon>
        <taxon>Cyphellophora</taxon>
    </lineage>
</organism>
<dbReference type="Proteomes" id="UP000030752">
    <property type="component" value="Unassembled WGS sequence"/>
</dbReference>
<dbReference type="AlphaFoldDB" id="W2RQR0"/>
<feature type="compositionally biased region" description="Low complexity" evidence="1">
    <location>
        <begin position="100"/>
        <end position="110"/>
    </location>
</feature>
<feature type="compositionally biased region" description="Acidic residues" evidence="1">
    <location>
        <begin position="856"/>
        <end position="865"/>
    </location>
</feature>
<name>W2RQR0_CYPE1</name>
<reference evidence="2 3" key="1">
    <citation type="submission" date="2013-03" db="EMBL/GenBank/DDBJ databases">
        <title>The Genome Sequence of Phialophora europaea CBS 101466.</title>
        <authorList>
            <consortium name="The Broad Institute Genomics Platform"/>
            <person name="Cuomo C."/>
            <person name="de Hoog S."/>
            <person name="Gorbushina A."/>
            <person name="Walker B."/>
            <person name="Young S.K."/>
            <person name="Zeng Q."/>
            <person name="Gargeya S."/>
            <person name="Fitzgerald M."/>
            <person name="Haas B."/>
            <person name="Abouelleil A."/>
            <person name="Allen A.W."/>
            <person name="Alvarado L."/>
            <person name="Arachchi H.M."/>
            <person name="Berlin A.M."/>
            <person name="Chapman S.B."/>
            <person name="Gainer-Dewar J."/>
            <person name="Goldberg J."/>
            <person name="Griggs A."/>
            <person name="Gujja S."/>
            <person name="Hansen M."/>
            <person name="Howarth C."/>
            <person name="Imamovic A."/>
            <person name="Ireland A."/>
            <person name="Larimer J."/>
            <person name="McCowan C."/>
            <person name="Murphy C."/>
            <person name="Pearson M."/>
            <person name="Poon T.W."/>
            <person name="Priest M."/>
            <person name="Roberts A."/>
            <person name="Saif S."/>
            <person name="Shea T."/>
            <person name="Sisk P."/>
            <person name="Sykes S."/>
            <person name="Wortman J."/>
            <person name="Nusbaum C."/>
            <person name="Birren B."/>
        </authorList>
    </citation>
    <scope>NUCLEOTIDE SEQUENCE [LARGE SCALE GENOMIC DNA]</scope>
    <source>
        <strain evidence="2 3">CBS 101466</strain>
    </source>
</reference>